<comment type="caution">
    <text evidence="8">The sequence shown here is derived from an EMBL/GenBank/DDBJ whole genome shotgun (WGS) entry which is preliminary data.</text>
</comment>
<feature type="domain" description="Cache" evidence="7">
    <location>
        <begin position="60"/>
        <end position="327"/>
    </location>
</feature>
<keyword evidence="3 6" id="KW-0812">Transmembrane</keyword>
<feature type="transmembrane region" description="Helical" evidence="6">
    <location>
        <begin position="20"/>
        <end position="39"/>
    </location>
</feature>
<protein>
    <recommendedName>
        <fullName evidence="7">Cache domain-containing protein</fullName>
    </recommendedName>
</protein>
<dbReference type="EMBL" id="MPUH01000710">
    <property type="protein sequence ID" value="OMJ75104.1"/>
    <property type="molecule type" value="Genomic_DNA"/>
</dbReference>
<keyword evidence="2" id="KW-1003">Cell membrane</keyword>
<keyword evidence="9" id="KW-1185">Reference proteome</keyword>
<accession>A0A1R2BEC6</accession>
<dbReference type="AlphaFoldDB" id="A0A1R2BEC6"/>
<dbReference type="SUPFAM" id="SSF103190">
    <property type="entry name" value="Sensory domain-like"/>
    <property type="match status" value="1"/>
</dbReference>
<evidence type="ECO:0000313" key="9">
    <source>
        <dbReference type="Proteomes" id="UP000187209"/>
    </source>
</evidence>
<gene>
    <name evidence="8" type="ORF">SteCoe_25841</name>
</gene>
<reference evidence="8 9" key="1">
    <citation type="submission" date="2016-11" db="EMBL/GenBank/DDBJ databases">
        <title>The macronuclear genome of Stentor coeruleus: a giant cell with tiny introns.</title>
        <authorList>
            <person name="Slabodnick M."/>
            <person name="Ruby J.G."/>
            <person name="Reiff S.B."/>
            <person name="Swart E.C."/>
            <person name="Gosai S."/>
            <person name="Prabakaran S."/>
            <person name="Witkowska E."/>
            <person name="Larue G.E."/>
            <person name="Fisher S."/>
            <person name="Freeman R.M."/>
            <person name="Gunawardena J."/>
            <person name="Chu W."/>
            <person name="Stover N.A."/>
            <person name="Gregory B.D."/>
            <person name="Nowacki M."/>
            <person name="Derisi J."/>
            <person name="Roy S.W."/>
            <person name="Marshall W.F."/>
            <person name="Sood P."/>
        </authorList>
    </citation>
    <scope>NUCLEOTIDE SEQUENCE [LARGE SCALE GENOMIC DNA]</scope>
    <source>
        <strain evidence="8">WM001</strain>
    </source>
</reference>
<keyword evidence="4 6" id="KW-1133">Transmembrane helix</keyword>
<dbReference type="Proteomes" id="UP000187209">
    <property type="component" value="Unassembled WGS sequence"/>
</dbReference>
<name>A0A1R2BEC6_9CILI</name>
<evidence type="ECO:0000256" key="1">
    <source>
        <dbReference type="ARBA" id="ARBA00004651"/>
    </source>
</evidence>
<evidence type="ECO:0000256" key="6">
    <source>
        <dbReference type="SAM" id="Phobius"/>
    </source>
</evidence>
<feature type="transmembrane region" description="Helical" evidence="6">
    <location>
        <begin position="254"/>
        <end position="273"/>
    </location>
</feature>
<dbReference type="Pfam" id="PF02743">
    <property type="entry name" value="dCache_1"/>
    <property type="match status" value="1"/>
</dbReference>
<evidence type="ECO:0000313" key="8">
    <source>
        <dbReference type="EMBL" id="OMJ75104.1"/>
    </source>
</evidence>
<dbReference type="OrthoDB" id="2150145at2759"/>
<dbReference type="CDD" id="cd18773">
    <property type="entry name" value="PDC1_HK_sensor"/>
    <property type="match status" value="1"/>
</dbReference>
<sequence length="503" mass="57829">MGFLNEYSLWPLGRQLQVTFITTSILLSAIIVIITKFQLDWLHDKMISNSTSVLEKNLIEEMRSLGEREVSYVSTYFGFTSNKLLDYTENAQVVLGYNDIKNPIDTNKPLKESSGLEGLGYDYEAFSYFSKYTLSSQGQFIIDSLRPFNEIFPIMYSTIHESVFLGFYTDELYCMFPGVYVSDLTYTPLVREWFYRAATSPGEIMITEPYVNTETNIWKIALSTAILDNSNKVLGALAIEIMLDDLKEKFSNIVILKTGFVMLISSGGMILTVPSTWSSSSTLRIYDETSTGISQTKWEEMKSLDDGVKHNLIDANGSDYIGILYKVHPSYNMNSITHYILLMANASDIQDPLNDLNSSYNKMYTMIFWFVLSIAVIVLLITLVLIYFESKTASFQLKLVDKVFDKIIHRALFPNITKGISFIKLESNNKGIEKLVDNIKEYIEKLKNCEEKFSVFRWGMTRPSDTCEFSKWQNVVYPFNVMNDQKMQWRRTFAHLEKILSPE</sequence>
<evidence type="ECO:0000256" key="4">
    <source>
        <dbReference type="ARBA" id="ARBA00022989"/>
    </source>
</evidence>
<organism evidence="8 9">
    <name type="scientific">Stentor coeruleus</name>
    <dbReference type="NCBI Taxonomy" id="5963"/>
    <lineage>
        <taxon>Eukaryota</taxon>
        <taxon>Sar</taxon>
        <taxon>Alveolata</taxon>
        <taxon>Ciliophora</taxon>
        <taxon>Postciliodesmatophora</taxon>
        <taxon>Heterotrichea</taxon>
        <taxon>Heterotrichida</taxon>
        <taxon>Stentoridae</taxon>
        <taxon>Stentor</taxon>
    </lineage>
</organism>
<evidence type="ECO:0000256" key="3">
    <source>
        <dbReference type="ARBA" id="ARBA00022692"/>
    </source>
</evidence>
<evidence type="ECO:0000256" key="2">
    <source>
        <dbReference type="ARBA" id="ARBA00022475"/>
    </source>
</evidence>
<evidence type="ECO:0000256" key="5">
    <source>
        <dbReference type="ARBA" id="ARBA00023136"/>
    </source>
</evidence>
<feature type="transmembrane region" description="Helical" evidence="6">
    <location>
        <begin position="366"/>
        <end position="388"/>
    </location>
</feature>
<dbReference type="GO" id="GO:0005886">
    <property type="term" value="C:plasma membrane"/>
    <property type="evidence" value="ECO:0007669"/>
    <property type="project" value="UniProtKB-SubCell"/>
</dbReference>
<dbReference type="Gene3D" id="3.30.450.20">
    <property type="entry name" value="PAS domain"/>
    <property type="match status" value="1"/>
</dbReference>
<dbReference type="InterPro" id="IPR033479">
    <property type="entry name" value="dCache_1"/>
</dbReference>
<keyword evidence="5 6" id="KW-0472">Membrane</keyword>
<dbReference type="InterPro" id="IPR029151">
    <property type="entry name" value="Sensor-like_sf"/>
</dbReference>
<evidence type="ECO:0000259" key="7">
    <source>
        <dbReference type="Pfam" id="PF02743"/>
    </source>
</evidence>
<proteinExistence type="predicted"/>
<comment type="subcellular location">
    <subcellularLocation>
        <location evidence="1">Cell membrane</location>
        <topology evidence="1">Multi-pass membrane protein</topology>
    </subcellularLocation>
</comment>